<reference evidence="2 3" key="1">
    <citation type="submission" date="2019-06" db="EMBL/GenBank/DDBJ databases">
        <title>Sequencing the genomes of 1000 actinobacteria strains.</title>
        <authorList>
            <person name="Klenk H.-P."/>
        </authorList>
    </citation>
    <scope>NUCLEOTIDE SEQUENCE [LARGE SCALE GENOMIC DNA]</scope>
    <source>
        <strain evidence="2 3">DSM 17305</strain>
    </source>
</reference>
<sequence>MGSDALEPQQPSEVLTPDAVFLAGEGGEGRGVNADEAYPGLQSVNLRGAARRRGGGRRGGMGQQTAKEREERGRNR</sequence>
<name>A0A542EMW0_9ACTN</name>
<feature type="region of interest" description="Disordered" evidence="1">
    <location>
        <begin position="22"/>
        <end position="76"/>
    </location>
</feature>
<evidence type="ECO:0000313" key="3">
    <source>
        <dbReference type="Proteomes" id="UP000316298"/>
    </source>
</evidence>
<keyword evidence="3" id="KW-1185">Reference proteome</keyword>
<protein>
    <submittedName>
        <fullName evidence="2">Uncharacterized protein</fullName>
    </submittedName>
</protein>
<dbReference type="AlphaFoldDB" id="A0A542EMW0"/>
<accession>A0A542EMW0</accession>
<organism evidence="2 3">
    <name type="scientific">Kribbella jejuensis</name>
    <dbReference type="NCBI Taxonomy" id="236068"/>
    <lineage>
        <taxon>Bacteria</taxon>
        <taxon>Bacillati</taxon>
        <taxon>Actinomycetota</taxon>
        <taxon>Actinomycetes</taxon>
        <taxon>Propionibacteriales</taxon>
        <taxon>Kribbellaceae</taxon>
        <taxon>Kribbella</taxon>
    </lineage>
</organism>
<gene>
    <name evidence="2" type="ORF">FB475_0788</name>
</gene>
<dbReference type="Proteomes" id="UP000316298">
    <property type="component" value="Unassembled WGS sequence"/>
</dbReference>
<dbReference type="RefSeq" id="WP_141852587.1">
    <property type="nucleotide sequence ID" value="NZ_BAAAKA010000023.1"/>
</dbReference>
<evidence type="ECO:0000313" key="2">
    <source>
        <dbReference type="EMBL" id="TQJ16683.1"/>
    </source>
</evidence>
<evidence type="ECO:0000256" key="1">
    <source>
        <dbReference type="SAM" id="MobiDB-lite"/>
    </source>
</evidence>
<proteinExistence type="predicted"/>
<dbReference type="EMBL" id="VFMM01000001">
    <property type="protein sequence ID" value="TQJ16683.1"/>
    <property type="molecule type" value="Genomic_DNA"/>
</dbReference>
<feature type="compositionally biased region" description="Basic and acidic residues" evidence="1">
    <location>
        <begin position="66"/>
        <end position="76"/>
    </location>
</feature>
<dbReference type="OrthoDB" id="3831054at2"/>
<comment type="caution">
    <text evidence="2">The sequence shown here is derived from an EMBL/GenBank/DDBJ whole genome shotgun (WGS) entry which is preliminary data.</text>
</comment>